<dbReference type="PROSITE" id="PS50011">
    <property type="entry name" value="PROTEIN_KINASE_DOM"/>
    <property type="match status" value="1"/>
</dbReference>
<feature type="domain" description="Protein kinase" evidence="1">
    <location>
        <begin position="9"/>
        <end position="204"/>
    </location>
</feature>
<evidence type="ECO:0000313" key="2">
    <source>
        <dbReference type="EMBL" id="SHI85524.1"/>
    </source>
</evidence>
<accession>A0A1M6EJ76</accession>
<protein>
    <submittedName>
        <fullName evidence="2">tRNA A-37 threonylcarbamoyl transferase component Bud32</fullName>
    </submittedName>
</protein>
<name>A0A1M6EJ76_9BACT</name>
<dbReference type="GO" id="GO:0005524">
    <property type="term" value="F:ATP binding"/>
    <property type="evidence" value="ECO:0007669"/>
    <property type="project" value="InterPro"/>
</dbReference>
<evidence type="ECO:0000313" key="3">
    <source>
        <dbReference type="Proteomes" id="UP000184510"/>
    </source>
</evidence>
<evidence type="ECO:0000259" key="1">
    <source>
        <dbReference type="PROSITE" id="PS50011"/>
    </source>
</evidence>
<dbReference type="EMBL" id="FQYR01000002">
    <property type="protein sequence ID" value="SHI85524.1"/>
    <property type="molecule type" value="Genomic_DNA"/>
</dbReference>
<dbReference type="Proteomes" id="UP000184510">
    <property type="component" value="Unassembled WGS sequence"/>
</dbReference>
<dbReference type="Gene3D" id="1.10.510.10">
    <property type="entry name" value="Transferase(Phosphotransferase) domain 1"/>
    <property type="match status" value="1"/>
</dbReference>
<dbReference type="GO" id="GO:0004672">
    <property type="term" value="F:protein kinase activity"/>
    <property type="evidence" value="ECO:0007669"/>
    <property type="project" value="InterPro"/>
</dbReference>
<proteinExistence type="predicted"/>
<sequence length="204" mass="23128">MTSLEKTWIAPGESLKQGSRSTVTRIDLEGISYVAKIYKKMPFHRRLRYALTRSRAFQSWETGHAMLEAGIPIARPLAIVEERPMGIPARAALLMENAVGEDLLSLVQRQALDSDQLKEIAAKLQVVFFTMEKKRITHGDFKATNIILDDTLSPTFIDNDAAILHQSQKSYQPAAEKDRKRFMANWQTHPEAQEAFRDVFGKTP</sequence>
<dbReference type="InterPro" id="IPR011009">
    <property type="entry name" value="Kinase-like_dom_sf"/>
</dbReference>
<dbReference type="SUPFAM" id="SSF56112">
    <property type="entry name" value="Protein kinase-like (PK-like)"/>
    <property type="match status" value="1"/>
</dbReference>
<organism evidence="2 3">
    <name type="scientific">Rubritalea squalenifaciens DSM 18772</name>
    <dbReference type="NCBI Taxonomy" id="1123071"/>
    <lineage>
        <taxon>Bacteria</taxon>
        <taxon>Pseudomonadati</taxon>
        <taxon>Verrucomicrobiota</taxon>
        <taxon>Verrucomicrobiia</taxon>
        <taxon>Verrucomicrobiales</taxon>
        <taxon>Rubritaleaceae</taxon>
        <taxon>Rubritalea</taxon>
    </lineage>
</organism>
<keyword evidence="3" id="KW-1185">Reference proteome</keyword>
<gene>
    <name evidence="2" type="ORF">SAMN02745181_1042</name>
</gene>
<dbReference type="InterPro" id="IPR008271">
    <property type="entry name" value="Ser/Thr_kinase_AS"/>
</dbReference>
<dbReference type="AlphaFoldDB" id="A0A1M6EJ76"/>
<dbReference type="InParanoid" id="A0A1M6EJ76"/>
<dbReference type="Pfam" id="PF06293">
    <property type="entry name" value="Kdo"/>
    <property type="match status" value="1"/>
</dbReference>
<reference evidence="2 3" key="1">
    <citation type="submission" date="2016-11" db="EMBL/GenBank/DDBJ databases">
        <authorList>
            <person name="Jaros S."/>
            <person name="Januszkiewicz K."/>
            <person name="Wedrychowicz H."/>
        </authorList>
    </citation>
    <scope>NUCLEOTIDE SEQUENCE [LARGE SCALE GENOMIC DNA]</scope>
    <source>
        <strain evidence="2 3">DSM 18772</strain>
    </source>
</reference>
<keyword evidence="2" id="KW-0808">Transferase</keyword>
<dbReference type="PROSITE" id="PS00108">
    <property type="entry name" value="PROTEIN_KINASE_ST"/>
    <property type="match status" value="1"/>
</dbReference>
<dbReference type="InterPro" id="IPR000719">
    <property type="entry name" value="Prot_kinase_dom"/>
</dbReference>
<dbReference type="STRING" id="1123071.SAMN02745181_1042"/>